<accession>A0ABR0YAH5</accession>
<keyword evidence="3" id="KW-1185">Reference proteome</keyword>
<evidence type="ECO:0000313" key="2">
    <source>
        <dbReference type="EMBL" id="KAK6469416.1"/>
    </source>
</evidence>
<protein>
    <recommendedName>
        <fullName evidence="1">Paraneoplastic antigen Ma-like C-terminal domain-containing protein</fullName>
    </recommendedName>
</protein>
<reference evidence="2 3" key="1">
    <citation type="submission" date="2021-05" db="EMBL/GenBank/DDBJ databases">
        <authorList>
            <person name="Zahm M."/>
            <person name="Klopp C."/>
            <person name="Cabau C."/>
            <person name="Kuhl H."/>
            <person name="Suciu R."/>
            <person name="Ciorpac M."/>
            <person name="Holostenco D."/>
            <person name="Gessner J."/>
            <person name="Wuertz S."/>
            <person name="Hohne C."/>
            <person name="Stock M."/>
            <person name="Gislard M."/>
            <person name="Lluch J."/>
            <person name="Milhes M."/>
            <person name="Lampietro C."/>
            <person name="Lopez Roques C."/>
            <person name="Donnadieu C."/>
            <person name="Du K."/>
            <person name="Schartl M."/>
            <person name="Guiguen Y."/>
        </authorList>
    </citation>
    <scope>NUCLEOTIDE SEQUENCE [LARGE SCALE GENOMIC DNA]</scope>
    <source>
        <strain evidence="2">Hh-F2</strain>
        <tissue evidence="2">Blood</tissue>
    </source>
</reference>
<comment type="caution">
    <text evidence="2">The sequence shown here is derived from an EMBL/GenBank/DDBJ whole genome shotgun (WGS) entry which is preliminary data.</text>
</comment>
<dbReference type="Proteomes" id="UP001369086">
    <property type="component" value="Unassembled WGS sequence"/>
</dbReference>
<evidence type="ECO:0000259" key="1">
    <source>
        <dbReference type="Pfam" id="PF14893"/>
    </source>
</evidence>
<feature type="domain" description="Paraneoplastic antigen Ma-like C-terminal" evidence="1">
    <location>
        <begin position="4"/>
        <end position="139"/>
    </location>
</feature>
<sequence length="213" mass="25013">MKLAEWKGQIKSMLHMQALPEEQQSDFVIGALEGEARQQVLLLEDRARRTPTQIFELLVELYGDKVPVAALWSQFFNCSQGREEGLQAFTLSLRELFRRLQRRDPRGLDNGYVLQRDQFILGLREESLRQELRRRVRREEDLKFEDIRREAVLHEEEQYSSVGKSFVSQLMSQAATACPVTSQEDWKKEFRTQMLQEMAGQFKELTRVCARTV</sequence>
<proteinExistence type="predicted"/>
<evidence type="ECO:0000313" key="3">
    <source>
        <dbReference type="Proteomes" id="UP001369086"/>
    </source>
</evidence>
<name>A0ABR0YAH5_HUSHU</name>
<dbReference type="Pfam" id="PF14893">
    <property type="entry name" value="PNMA"/>
    <property type="match status" value="1"/>
</dbReference>
<gene>
    <name evidence="2" type="ORF">HHUSO_G32352</name>
</gene>
<dbReference type="EMBL" id="JAHFZB010000039">
    <property type="protein sequence ID" value="KAK6469416.1"/>
    <property type="molecule type" value="Genomic_DNA"/>
</dbReference>
<dbReference type="InterPro" id="IPR048270">
    <property type="entry name" value="PNMA_C"/>
</dbReference>
<organism evidence="2 3">
    <name type="scientific">Huso huso</name>
    <name type="common">Beluga</name>
    <name type="synonym">Acipenser huso</name>
    <dbReference type="NCBI Taxonomy" id="61971"/>
    <lineage>
        <taxon>Eukaryota</taxon>
        <taxon>Metazoa</taxon>
        <taxon>Chordata</taxon>
        <taxon>Craniata</taxon>
        <taxon>Vertebrata</taxon>
        <taxon>Euteleostomi</taxon>
        <taxon>Actinopterygii</taxon>
        <taxon>Chondrostei</taxon>
        <taxon>Acipenseriformes</taxon>
        <taxon>Acipenseridae</taxon>
        <taxon>Huso</taxon>
    </lineage>
</organism>